<dbReference type="Gene3D" id="3.40.850.10">
    <property type="entry name" value="Kinesin motor domain"/>
    <property type="match status" value="1"/>
</dbReference>
<keyword evidence="6" id="KW-1185">Reference proteome</keyword>
<feature type="domain" description="Kinesin motor" evidence="4">
    <location>
        <begin position="1"/>
        <end position="121"/>
    </location>
</feature>
<dbReference type="SUPFAM" id="SSF52540">
    <property type="entry name" value="P-loop containing nucleoside triphosphate hydrolases"/>
    <property type="match status" value="1"/>
</dbReference>
<evidence type="ECO:0000256" key="2">
    <source>
        <dbReference type="ARBA" id="ARBA00023175"/>
    </source>
</evidence>
<gene>
    <name evidence="5" type="ORF">ERUC_LOCUS10647</name>
</gene>
<accession>A0ABC8JHP5</accession>
<dbReference type="Pfam" id="PF00225">
    <property type="entry name" value="Kinesin"/>
    <property type="match status" value="1"/>
</dbReference>
<dbReference type="Proteomes" id="UP001642260">
    <property type="component" value="Unassembled WGS sequence"/>
</dbReference>
<evidence type="ECO:0000313" key="6">
    <source>
        <dbReference type="Proteomes" id="UP001642260"/>
    </source>
</evidence>
<name>A0ABC8JHP5_ERUVS</name>
<comment type="caution">
    <text evidence="5">The sequence shown here is derived from an EMBL/GenBank/DDBJ whole genome shotgun (WGS) entry which is preliminary data.</text>
</comment>
<dbReference type="InterPro" id="IPR027640">
    <property type="entry name" value="Kinesin-like_fam"/>
</dbReference>
<dbReference type="PANTHER" id="PTHR47968:SF75">
    <property type="entry name" value="CENTROMERE-ASSOCIATED PROTEIN E"/>
    <property type="match status" value="1"/>
</dbReference>
<dbReference type="InterPro" id="IPR027417">
    <property type="entry name" value="P-loop_NTPase"/>
</dbReference>
<evidence type="ECO:0000259" key="4">
    <source>
        <dbReference type="PROSITE" id="PS50067"/>
    </source>
</evidence>
<keyword evidence="1" id="KW-0175">Coiled coil</keyword>
<proteinExistence type="inferred from homology"/>
<evidence type="ECO:0000256" key="1">
    <source>
        <dbReference type="ARBA" id="ARBA00023054"/>
    </source>
</evidence>
<comment type="caution">
    <text evidence="3">Lacks conserved residue(s) required for the propagation of feature annotation.</text>
</comment>
<sequence length="219" mass="24710">MLNLSLWQRHIGFSERIVKLYEARTKHIVSAALRVFNVARHIQCEAHQLNQEFSTIYQIIEISQKTPDECVGNAYDAVRVSVLVLSAMDLAGSERASKTDAEGVRLKEGSDINKSLMTLGTWSCSVPRQQAYKDPATSFRSMQMKPRAVFSLLAEHYISTDAVLLKRQKKEIEEHRSNTKVSFTGSKKMESSFFSRVRLGISDAVLSNLTVKAYLDMGF</sequence>
<dbReference type="EMBL" id="CAKOAT010104932">
    <property type="protein sequence ID" value="CAH8326416.1"/>
    <property type="molecule type" value="Genomic_DNA"/>
</dbReference>
<reference evidence="5 6" key="1">
    <citation type="submission" date="2022-03" db="EMBL/GenBank/DDBJ databases">
        <authorList>
            <person name="Macdonald S."/>
            <person name="Ahmed S."/>
            <person name="Newling K."/>
        </authorList>
    </citation>
    <scope>NUCLEOTIDE SEQUENCE [LARGE SCALE GENOMIC DNA]</scope>
</reference>
<dbReference type="InterPro" id="IPR036961">
    <property type="entry name" value="Kinesin_motor_dom_sf"/>
</dbReference>
<dbReference type="PANTHER" id="PTHR47968">
    <property type="entry name" value="CENTROMERE PROTEIN E"/>
    <property type="match status" value="1"/>
</dbReference>
<evidence type="ECO:0000256" key="3">
    <source>
        <dbReference type="PROSITE-ProRule" id="PRU00283"/>
    </source>
</evidence>
<protein>
    <recommendedName>
        <fullName evidence="4">Kinesin motor domain-containing protein</fullName>
    </recommendedName>
</protein>
<organism evidence="5 6">
    <name type="scientific">Eruca vesicaria subsp. sativa</name>
    <name type="common">Garden rocket</name>
    <name type="synonym">Eruca sativa</name>
    <dbReference type="NCBI Taxonomy" id="29727"/>
    <lineage>
        <taxon>Eukaryota</taxon>
        <taxon>Viridiplantae</taxon>
        <taxon>Streptophyta</taxon>
        <taxon>Embryophyta</taxon>
        <taxon>Tracheophyta</taxon>
        <taxon>Spermatophyta</taxon>
        <taxon>Magnoliopsida</taxon>
        <taxon>eudicotyledons</taxon>
        <taxon>Gunneridae</taxon>
        <taxon>Pentapetalae</taxon>
        <taxon>rosids</taxon>
        <taxon>malvids</taxon>
        <taxon>Brassicales</taxon>
        <taxon>Brassicaceae</taxon>
        <taxon>Brassiceae</taxon>
        <taxon>Eruca</taxon>
    </lineage>
</organism>
<dbReference type="InterPro" id="IPR001752">
    <property type="entry name" value="Kinesin_motor_dom"/>
</dbReference>
<dbReference type="AlphaFoldDB" id="A0ABC8JHP5"/>
<dbReference type="PROSITE" id="PS50067">
    <property type="entry name" value="KINESIN_MOTOR_2"/>
    <property type="match status" value="1"/>
</dbReference>
<keyword evidence="2" id="KW-0505">Motor protein</keyword>
<comment type="similarity">
    <text evidence="3">Belongs to the TRAFAC class myosin-kinesin ATPase superfamily. Kinesin family.</text>
</comment>
<evidence type="ECO:0000313" key="5">
    <source>
        <dbReference type="EMBL" id="CAH8326416.1"/>
    </source>
</evidence>